<feature type="transmembrane region" description="Helical" evidence="1">
    <location>
        <begin position="64"/>
        <end position="82"/>
    </location>
</feature>
<name>A0A6H1WRT8_9BACT</name>
<proteinExistence type="predicted"/>
<evidence type="ECO:0000256" key="1">
    <source>
        <dbReference type="SAM" id="Phobius"/>
    </source>
</evidence>
<gene>
    <name evidence="2" type="ORF">FVE67_03600</name>
</gene>
<protein>
    <submittedName>
        <fullName evidence="2">Uncharacterized protein</fullName>
    </submittedName>
</protein>
<evidence type="ECO:0000313" key="2">
    <source>
        <dbReference type="EMBL" id="QJA05937.1"/>
    </source>
</evidence>
<dbReference type="AlphaFoldDB" id="A0A6H1WRT8"/>
<accession>A0A6H1WRT8</accession>
<dbReference type="RefSeq" id="WP_168719291.1">
    <property type="nucleotide sequence ID" value="NZ_CP042909.1"/>
</dbReference>
<keyword evidence="1" id="KW-0812">Transmembrane</keyword>
<dbReference type="EMBL" id="CP042909">
    <property type="protein sequence ID" value="QJA05937.1"/>
    <property type="molecule type" value="Genomic_DNA"/>
</dbReference>
<dbReference type="KEGG" id="tmai:FVE67_03600"/>
<evidence type="ECO:0000313" key="3">
    <source>
        <dbReference type="Proteomes" id="UP000501253"/>
    </source>
</evidence>
<sequence length="84" mass="9371">MFFWWSIFLIWMGASRVWAAEGHEEGPSKVALITGLALLGLLASTATVGRLMIKGKASRRLHHLLAYLTLLLALVHAVYNLFLH</sequence>
<keyword evidence="1" id="KW-1133">Transmembrane helix</keyword>
<reference evidence="2 3" key="1">
    <citation type="submission" date="2019-08" db="EMBL/GenBank/DDBJ databases">
        <title>Complete genome sequence of Thermosulfurimonas marina SU872T, an anaerobic thermophilic chemolithoautotrophic bacterium isolated from a shallow marine hydrothermal vent.</title>
        <authorList>
            <person name="Allioux M."/>
            <person name="Jebbar M."/>
            <person name="Slobodkina G."/>
            <person name="Slobodkin A."/>
            <person name="Moalic Y."/>
            <person name="Frolova A."/>
            <person name="Shao Z."/>
            <person name="Alain K."/>
        </authorList>
    </citation>
    <scope>NUCLEOTIDE SEQUENCE [LARGE SCALE GENOMIC DNA]</scope>
    <source>
        <strain evidence="2 3">SU872</strain>
    </source>
</reference>
<keyword evidence="3" id="KW-1185">Reference proteome</keyword>
<feature type="transmembrane region" description="Helical" evidence="1">
    <location>
        <begin position="29"/>
        <end position="52"/>
    </location>
</feature>
<organism evidence="2 3">
    <name type="scientific">Thermosulfurimonas marina</name>
    <dbReference type="NCBI Taxonomy" id="2047767"/>
    <lineage>
        <taxon>Bacteria</taxon>
        <taxon>Pseudomonadati</taxon>
        <taxon>Thermodesulfobacteriota</taxon>
        <taxon>Thermodesulfobacteria</taxon>
        <taxon>Thermodesulfobacteriales</taxon>
        <taxon>Thermodesulfobacteriaceae</taxon>
        <taxon>Thermosulfurimonas</taxon>
    </lineage>
</organism>
<dbReference type="Proteomes" id="UP000501253">
    <property type="component" value="Chromosome"/>
</dbReference>
<keyword evidence="1" id="KW-0472">Membrane</keyword>